<feature type="domain" description="Metallo-beta-lactamase" evidence="9">
    <location>
        <begin position="13"/>
        <end position="170"/>
    </location>
</feature>
<keyword evidence="6" id="KW-0007">Acetylation</keyword>
<dbReference type="OrthoDB" id="9784009at2"/>
<keyword evidence="4" id="KW-0809">Transit peptide</keyword>
<keyword evidence="5" id="KW-0223">Dioxygenase</keyword>
<keyword evidence="3" id="KW-0479">Metal-binding</keyword>
<evidence type="ECO:0000256" key="6">
    <source>
        <dbReference type="ARBA" id="ARBA00022990"/>
    </source>
</evidence>
<dbReference type="Proteomes" id="UP000276634">
    <property type="component" value="Unassembled WGS sequence"/>
</dbReference>
<name>A0A3N1Y6C0_9GAMM</name>
<dbReference type="Gene3D" id="3.60.15.10">
    <property type="entry name" value="Ribonuclease Z/Hydroxyacylglutathione hydrolase-like"/>
    <property type="match status" value="1"/>
</dbReference>
<dbReference type="PANTHER" id="PTHR43084:SF1">
    <property type="entry name" value="PERSULFIDE DIOXYGENASE ETHE1, MITOCHONDRIAL"/>
    <property type="match status" value="1"/>
</dbReference>
<organism evidence="10 11">
    <name type="scientific">Inmirania thermothiophila</name>
    <dbReference type="NCBI Taxonomy" id="1750597"/>
    <lineage>
        <taxon>Bacteria</taxon>
        <taxon>Pseudomonadati</taxon>
        <taxon>Pseudomonadota</taxon>
        <taxon>Gammaproteobacteria</taxon>
        <taxon>Chromatiales</taxon>
        <taxon>Ectothiorhodospiraceae</taxon>
        <taxon>Inmirania</taxon>
    </lineage>
</organism>
<dbReference type="InterPro" id="IPR036866">
    <property type="entry name" value="RibonucZ/Hydroxyglut_hydro"/>
</dbReference>
<gene>
    <name evidence="10" type="ORF">EDC57_2071</name>
</gene>
<dbReference type="GO" id="GO:0016787">
    <property type="term" value="F:hydrolase activity"/>
    <property type="evidence" value="ECO:0007669"/>
    <property type="project" value="UniProtKB-KW"/>
</dbReference>
<dbReference type="CDD" id="cd07724">
    <property type="entry name" value="POD-like_MBL-fold"/>
    <property type="match status" value="1"/>
</dbReference>
<evidence type="ECO:0000256" key="3">
    <source>
        <dbReference type="ARBA" id="ARBA00022723"/>
    </source>
</evidence>
<dbReference type="SMART" id="SM00849">
    <property type="entry name" value="Lactamase_B"/>
    <property type="match status" value="1"/>
</dbReference>
<dbReference type="GO" id="GO:0050313">
    <property type="term" value="F:sulfur dioxygenase activity"/>
    <property type="evidence" value="ECO:0007669"/>
    <property type="project" value="InterPro"/>
</dbReference>
<dbReference type="EMBL" id="RJVI01000002">
    <property type="protein sequence ID" value="ROR32857.1"/>
    <property type="molecule type" value="Genomic_DNA"/>
</dbReference>
<keyword evidence="11" id="KW-1185">Reference proteome</keyword>
<sequence>MAVFRQLFDPESSTYTYLLGEAGEAVLIDPVREQAGRDLALLARLGLRLVWSLDTHVHADHVTAAALLQARTGCATAVGQRAGVACADRLLAEGDEIRFGGEVIRVLETPGHTAGCVSYLWRDRLFTGDALLIGGCGRTDFQDGDPGTLYDSIVGKLFTLPDETLVYPAHDYEGRRVSCIGQEKAINPRLAGRSREAFVALMESMAFPLPRRIQVAVPANRRCGREGIGGGA</sequence>
<dbReference type="RefSeq" id="WP_123401755.1">
    <property type="nucleotide sequence ID" value="NZ_RJVI01000002.1"/>
</dbReference>
<evidence type="ECO:0000313" key="10">
    <source>
        <dbReference type="EMBL" id="ROR32857.1"/>
    </source>
</evidence>
<dbReference type="GO" id="GO:0006749">
    <property type="term" value="P:glutathione metabolic process"/>
    <property type="evidence" value="ECO:0007669"/>
    <property type="project" value="InterPro"/>
</dbReference>
<evidence type="ECO:0000256" key="5">
    <source>
        <dbReference type="ARBA" id="ARBA00022964"/>
    </source>
</evidence>
<evidence type="ECO:0000313" key="11">
    <source>
        <dbReference type="Proteomes" id="UP000276634"/>
    </source>
</evidence>
<evidence type="ECO:0000259" key="9">
    <source>
        <dbReference type="SMART" id="SM00849"/>
    </source>
</evidence>
<dbReference type="FunFam" id="3.60.15.10:FF:000013">
    <property type="entry name" value="Persulfide dioxygenase ETHE1, mitochondrial"/>
    <property type="match status" value="1"/>
</dbReference>
<dbReference type="AlphaFoldDB" id="A0A3N1Y6C0"/>
<dbReference type="Pfam" id="PF00753">
    <property type="entry name" value="Lactamase_B"/>
    <property type="match status" value="1"/>
</dbReference>
<reference evidence="10 11" key="1">
    <citation type="submission" date="2018-11" db="EMBL/GenBank/DDBJ databases">
        <title>Genomic Encyclopedia of Type Strains, Phase IV (KMG-IV): sequencing the most valuable type-strain genomes for metagenomic binning, comparative biology and taxonomic classification.</title>
        <authorList>
            <person name="Goeker M."/>
        </authorList>
    </citation>
    <scope>NUCLEOTIDE SEQUENCE [LARGE SCALE GENOMIC DNA]</scope>
    <source>
        <strain evidence="10 11">DSM 100275</strain>
    </source>
</reference>
<dbReference type="GO" id="GO:0046872">
    <property type="term" value="F:metal ion binding"/>
    <property type="evidence" value="ECO:0007669"/>
    <property type="project" value="UniProtKB-KW"/>
</dbReference>
<keyword evidence="10" id="KW-0378">Hydrolase</keyword>
<dbReference type="GO" id="GO:0070813">
    <property type="term" value="P:hydrogen sulfide metabolic process"/>
    <property type="evidence" value="ECO:0007669"/>
    <property type="project" value="TreeGrafter"/>
</dbReference>
<comment type="cofactor">
    <cofactor evidence="1">
        <name>Fe(2+)</name>
        <dbReference type="ChEBI" id="CHEBI:29033"/>
    </cofactor>
</comment>
<evidence type="ECO:0000256" key="2">
    <source>
        <dbReference type="ARBA" id="ARBA00006759"/>
    </source>
</evidence>
<keyword evidence="8" id="KW-0408">Iron</keyword>
<keyword evidence="7" id="KW-0560">Oxidoreductase</keyword>
<evidence type="ECO:0000256" key="7">
    <source>
        <dbReference type="ARBA" id="ARBA00023002"/>
    </source>
</evidence>
<protein>
    <submittedName>
        <fullName evidence="10">Glyoxylase-like metal-dependent hydrolase (Beta-lactamase superfamily II)</fullName>
    </submittedName>
</protein>
<dbReference type="PANTHER" id="PTHR43084">
    <property type="entry name" value="PERSULFIDE DIOXYGENASE ETHE1"/>
    <property type="match status" value="1"/>
</dbReference>
<comment type="caution">
    <text evidence="10">The sequence shown here is derived from an EMBL/GenBank/DDBJ whole genome shotgun (WGS) entry which is preliminary data.</text>
</comment>
<evidence type="ECO:0000256" key="8">
    <source>
        <dbReference type="ARBA" id="ARBA00023004"/>
    </source>
</evidence>
<evidence type="ECO:0000256" key="1">
    <source>
        <dbReference type="ARBA" id="ARBA00001954"/>
    </source>
</evidence>
<evidence type="ECO:0000256" key="4">
    <source>
        <dbReference type="ARBA" id="ARBA00022946"/>
    </source>
</evidence>
<proteinExistence type="inferred from homology"/>
<dbReference type="InterPro" id="IPR051682">
    <property type="entry name" value="Mito_Persulfide_Diox"/>
</dbReference>
<comment type="similarity">
    <text evidence="2">Belongs to the metallo-beta-lactamase superfamily. Glyoxalase II family.</text>
</comment>
<accession>A0A3N1Y6C0</accession>
<dbReference type="SUPFAM" id="SSF56281">
    <property type="entry name" value="Metallo-hydrolase/oxidoreductase"/>
    <property type="match status" value="1"/>
</dbReference>
<dbReference type="InterPro" id="IPR044528">
    <property type="entry name" value="POD-like_MBL-fold"/>
</dbReference>
<dbReference type="InterPro" id="IPR001279">
    <property type="entry name" value="Metallo-B-lactamas"/>
</dbReference>